<dbReference type="GO" id="GO:0046403">
    <property type="term" value="F:polynucleotide 3'-phosphatase activity"/>
    <property type="evidence" value="ECO:0007669"/>
    <property type="project" value="TreeGrafter"/>
</dbReference>
<gene>
    <name evidence="8" type="ORF">CUNI_LOCUS3152</name>
</gene>
<proteinExistence type="predicted"/>
<dbReference type="InterPro" id="IPR027417">
    <property type="entry name" value="P-loop_NTPase"/>
</dbReference>
<feature type="region of interest" description="Disordered" evidence="6">
    <location>
        <begin position="107"/>
        <end position="271"/>
    </location>
</feature>
<dbReference type="Gene3D" id="2.60.200.20">
    <property type="match status" value="1"/>
</dbReference>
<name>A0A8S3YLC2_9EUPU</name>
<evidence type="ECO:0000256" key="4">
    <source>
        <dbReference type="ARBA" id="ARBA00023204"/>
    </source>
</evidence>
<dbReference type="InterPro" id="IPR036412">
    <property type="entry name" value="HAD-like_sf"/>
</dbReference>
<dbReference type="FunFam" id="3.40.50.1000:FF:000078">
    <property type="entry name" value="Bifunctional polynucleotide phosphatase/kinase"/>
    <property type="match status" value="1"/>
</dbReference>
<dbReference type="Pfam" id="PF17913">
    <property type="entry name" value="FHA_2"/>
    <property type="match status" value="1"/>
</dbReference>
<accession>A0A8S3YLC2</accession>
<dbReference type="InterPro" id="IPR008984">
    <property type="entry name" value="SMAD_FHA_dom_sf"/>
</dbReference>
<dbReference type="InterPro" id="IPR041388">
    <property type="entry name" value="FHA_2"/>
</dbReference>
<dbReference type="NCBIfam" id="TIGR01664">
    <property type="entry name" value="DNA-3'-Pase"/>
    <property type="match status" value="1"/>
</dbReference>
<comment type="caution">
    <text evidence="8">The sequence shown here is derived from an EMBL/GenBank/DDBJ whole genome shotgun (WGS) entry which is preliminary data.</text>
</comment>
<evidence type="ECO:0000256" key="3">
    <source>
        <dbReference type="ARBA" id="ARBA00022801"/>
    </source>
</evidence>
<reference evidence="8" key="1">
    <citation type="submission" date="2021-04" db="EMBL/GenBank/DDBJ databases">
        <authorList>
            <consortium name="Molecular Ecology Group"/>
        </authorList>
    </citation>
    <scope>NUCLEOTIDE SEQUENCE</scope>
</reference>
<dbReference type="FunFam" id="3.40.50.300:FF:000737">
    <property type="entry name" value="Bifunctional polynucleotide phosphatase/kinase"/>
    <property type="match status" value="1"/>
</dbReference>
<feature type="region of interest" description="Disordered" evidence="6">
    <location>
        <begin position="284"/>
        <end position="339"/>
    </location>
</feature>
<dbReference type="SUPFAM" id="SSF49879">
    <property type="entry name" value="SMAD/FHA domain"/>
    <property type="match status" value="1"/>
</dbReference>
<dbReference type="InterPro" id="IPR013954">
    <property type="entry name" value="PNK3P"/>
</dbReference>
<dbReference type="Pfam" id="PF08645">
    <property type="entry name" value="PNK3P"/>
    <property type="match status" value="1"/>
</dbReference>
<comment type="subcellular location">
    <subcellularLocation>
        <location evidence="1">Nucleus</location>
    </subcellularLocation>
</comment>
<dbReference type="Pfam" id="PF13671">
    <property type="entry name" value="AAA_33"/>
    <property type="match status" value="1"/>
</dbReference>
<protein>
    <recommendedName>
        <fullName evidence="7">PNK FHA domain-containing protein</fullName>
    </recommendedName>
</protein>
<dbReference type="GO" id="GO:0003690">
    <property type="term" value="F:double-stranded DNA binding"/>
    <property type="evidence" value="ECO:0007669"/>
    <property type="project" value="TreeGrafter"/>
</dbReference>
<feature type="compositionally biased region" description="Basic and acidic residues" evidence="6">
    <location>
        <begin position="126"/>
        <end position="137"/>
    </location>
</feature>
<feature type="compositionally biased region" description="Low complexity" evidence="6">
    <location>
        <begin position="324"/>
        <end position="333"/>
    </location>
</feature>
<feature type="compositionally biased region" description="Low complexity" evidence="6">
    <location>
        <begin position="302"/>
        <end position="316"/>
    </location>
</feature>
<keyword evidence="4" id="KW-0234">DNA repair</keyword>
<evidence type="ECO:0000259" key="7">
    <source>
        <dbReference type="Pfam" id="PF17913"/>
    </source>
</evidence>
<dbReference type="InterPro" id="IPR023214">
    <property type="entry name" value="HAD_sf"/>
</dbReference>
<dbReference type="GO" id="GO:0006281">
    <property type="term" value="P:DNA repair"/>
    <property type="evidence" value="ECO:0007669"/>
    <property type="project" value="UniProtKB-KW"/>
</dbReference>
<keyword evidence="3" id="KW-0378">Hydrolase</keyword>
<feature type="compositionally biased region" description="Polar residues" evidence="6">
    <location>
        <begin position="138"/>
        <end position="148"/>
    </location>
</feature>
<organism evidence="8 9">
    <name type="scientific">Candidula unifasciata</name>
    <dbReference type="NCBI Taxonomy" id="100452"/>
    <lineage>
        <taxon>Eukaryota</taxon>
        <taxon>Metazoa</taxon>
        <taxon>Spiralia</taxon>
        <taxon>Lophotrochozoa</taxon>
        <taxon>Mollusca</taxon>
        <taxon>Gastropoda</taxon>
        <taxon>Heterobranchia</taxon>
        <taxon>Euthyneura</taxon>
        <taxon>Panpulmonata</taxon>
        <taxon>Eupulmonata</taxon>
        <taxon>Stylommatophora</taxon>
        <taxon>Helicina</taxon>
        <taxon>Helicoidea</taxon>
        <taxon>Geomitridae</taxon>
        <taxon>Candidula</taxon>
    </lineage>
</organism>
<dbReference type="NCBIfam" id="TIGR01662">
    <property type="entry name" value="HAD-SF-IIIA"/>
    <property type="match status" value="1"/>
</dbReference>
<dbReference type="Proteomes" id="UP000678393">
    <property type="component" value="Unassembled WGS sequence"/>
</dbReference>
<dbReference type="Gene3D" id="3.40.50.300">
    <property type="entry name" value="P-loop containing nucleotide triphosphate hydrolases"/>
    <property type="match status" value="1"/>
</dbReference>
<keyword evidence="2" id="KW-0227">DNA damage</keyword>
<evidence type="ECO:0000256" key="6">
    <source>
        <dbReference type="SAM" id="MobiDB-lite"/>
    </source>
</evidence>
<evidence type="ECO:0000313" key="8">
    <source>
        <dbReference type="EMBL" id="CAG5117594.1"/>
    </source>
</evidence>
<feature type="domain" description="PNK FHA" evidence="7">
    <location>
        <begin position="7"/>
        <end position="75"/>
    </location>
</feature>
<dbReference type="PANTHER" id="PTHR12083">
    <property type="entry name" value="BIFUNCTIONAL POLYNUCLEOTIDE PHOSPHATASE/KINASE"/>
    <property type="match status" value="1"/>
</dbReference>
<dbReference type="InterPro" id="IPR006549">
    <property type="entry name" value="HAD-SF_hydro_IIIA"/>
</dbReference>
<feature type="compositionally biased region" description="Basic and acidic residues" evidence="6">
    <location>
        <begin position="191"/>
        <end position="220"/>
    </location>
</feature>
<evidence type="ECO:0000256" key="2">
    <source>
        <dbReference type="ARBA" id="ARBA00022763"/>
    </source>
</evidence>
<dbReference type="InterPro" id="IPR006551">
    <property type="entry name" value="Polynucleotide_phosphatase"/>
</dbReference>
<keyword evidence="9" id="KW-1185">Reference proteome</keyword>
<evidence type="ECO:0000313" key="9">
    <source>
        <dbReference type="Proteomes" id="UP000678393"/>
    </source>
</evidence>
<dbReference type="OrthoDB" id="19045at2759"/>
<feature type="compositionally biased region" description="Basic and acidic residues" evidence="6">
    <location>
        <begin position="109"/>
        <end position="118"/>
    </location>
</feature>
<sequence length="715" mass="79926">MNNITSCQLVCLQKTHDAIDLPHGATVVIGRSPQTKITDPRCSRTQLEITADWQHQNVSVKQKGLNPTAVDGKDIGSDSVVTMGVDSTLFILSGLFPHKVVFKGNQDSTVEKQSDSRHTNSSNTDNDQKIENRKKETQNVNSPGSMINSGKKERTEKEFTRKDAHSTPTTNSKTHTQSSTKQHKTILASKRHSDDSDAKQPVEKKMKIESKTNGNGEHKSGSSSKHSGSRVHASATTKEASRADLVKPKHIDSSSRDSHDSNDSMDHDGDKHLADVNEKLKKMKQDAANNTKTNPKKTEKVLTPGSSTSSSPSSSHGLKKPSESSKSGGKAPSVPSDKPIWENNVDHFVFTSKGVVPRSKIAGFDLDGTIIATKSGKTFPQDADDWKIYVPEVFNKLKDLQKKKYKVVFFTNQLGVARRKTKIEDLMKKIENVVAKLQVPVQVFIATHEGRYRKPMTGMWEQLENQYNGRVSIDLASSFYVGDAAGRLDKWAPKKKKDFSCSDRLFALNIGIAFKTPEEFFQDQKPTSLFKMPDFDPRKLNSDAKLLNGDSKLTSDSKETIILVGFPASGKSHFATNVMASKGYKVVNRDSLGSWKKCVKHAQEALVNSSVVIDNTNLTKDERSRYVMCAKKAGVPCRCFVFTTTVEHCRHNERFRQMITKSHEKINEMIFNQIKKKYEEPSMTEGFTEIVNVNFVPRFSSREEEATYRKFLLEK</sequence>
<keyword evidence="5" id="KW-0539">Nucleus</keyword>
<dbReference type="Gene3D" id="3.40.50.1000">
    <property type="entry name" value="HAD superfamily/HAD-like"/>
    <property type="match status" value="1"/>
</dbReference>
<feature type="compositionally biased region" description="Polar residues" evidence="6">
    <location>
        <begin position="166"/>
        <end position="180"/>
    </location>
</feature>
<feature type="compositionally biased region" description="Basic and acidic residues" evidence="6">
    <location>
        <begin position="150"/>
        <end position="165"/>
    </location>
</feature>
<dbReference type="PANTHER" id="PTHR12083:SF9">
    <property type="entry name" value="BIFUNCTIONAL POLYNUCLEOTIDE PHOSPHATASE_KINASE"/>
    <property type="match status" value="1"/>
</dbReference>
<dbReference type="GO" id="GO:0046404">
    <property type="term" value="F:ATP-dependent polydeoxyribonucleotide 5'-hydroxyl-kinase activity"/>
    <property type="evidence" value="ECO:0007669"/>
    <property type="project" value="TreeGrafter"/>
</dbReference>
<evidence type="ECO:0000256" key="5">
    <source>
        <dbReference type="ARBA" id="ARBA00023242"/>
    </source>
</evidence>
<evidence type="ECO:0000256" key="1">
    <source>
        <dbReference type="ARBA" id="ARBA00004123"/>
    </source>
</evidence>
<dbReference type="AlphaFoldDB" id="A0A8S3YLC2"/>
<dbReference type="SUPFAM" id="SSF52540">
    <property type="entry name" value="P-loop containing nucleoside triphosphate hydrolases"/>
    <property type="match status" value="1"/>
</dbReference>
<dbReference type="CDD" id="cd01625">
    <property type="entry name" value="HAD_PNP"/>
    <property type="match status" value="1"/>
</dbReference>
<dbReference type="EMBL" id="CAJHNH020000427">
    <property type="protein sequence ID" value="CAG5117594.1"/>
    <property type="molecule type" value="Genomic_DNA"/>
</dbReference>
<feature type="compositionally biased region" description="Basic and acidic residues" evidence="6">
    <location>
        <begin position="239"/>
        <end position="271"/>
    </location>
</feature>
<dbReference type="GO" id="GO:0005634">
    <property type="term" value="C:nucleus"/>
    <property type="evidence" value="ECO:0007669"/>
    <property type="project" value="UniProtKB-SubCell"/>
</dbReference>
<dbReference type="SUPFAM" id="SSF56784">
    <property type="entry name" value="HAD-like"/>
    <property type="match status" value="1"/>
</dbReference>